<dbReference type="EMBL" id="BMNA01000002">
    <property type="protein sequence ID" value="GGL94252.1"/>
    <property type="molecule type" value="Genomic_DNA"/>
</dbReference>
<evidence type="ECO:0000313" key="3">
    <source>
        <dbReference type="EMBL" id="GGL94252.1"/>
    </source>
</evidence>
<reference evidence="3" key="1">
    <citation type="journal article" date="2014" name="Int. J. Syst. Evol. Microbiol.">
        <title>Complete genome sequence of Corynebacterium casei LMG S-19264T (=DSM 44701T), isolated from a smear-ripened cheese.</title>
        <authorList>
            <consortium name="US DOE Joint Genome Institute (JGI-PGF)"/>
            <person name="Walter F."/>
            <person name="Albersmeier A."/>
            <person name="Kalinowski J."/>
            <person name="Ruckert C."/>
        </authorList>
    </citation>
    <scope>NUCLEOTIDE SEQUENCE</scope>
    <source>
        <strain evidence="3">CGMCC 4.7308</strain>
    </source>
</reference>
<dbReference type="Gene3D" id="3.20.20.190">
    <property type="entry name" value="Phosphatidylinositol (PI) phosphodiesterase"/>
    <property type="match status" value="1"/>
</dbReference>
<dbReference type="RefSeq" id="WP_188940618.1">
    <property type="nucleotide sequence ID" value="NZ_BMNA01000002.1"/>
</dbReference>
<sequence length="505" mass="53645">MAEGSGESGRRRGVTRRALLVGGGVAAAAAGAGGLTAWAVSDAGTRATPAPADVREWVRRRGSRYVVAHRGSGDVLPEHSMEAYRAAVDWGAPCLEISVGITSDGVLICMHDQTYDRTTTATGRLVDQPSRVLATARIWQPQLGDYWLRNAPRIPRFEEVLQAFGGRAVLAVEAKVDRAYEPMMAMVQRYGLQHSVLVKSHVASRRWGQAQRAGYPVFCYFGTASETTVEAVQRVAAALRPAQDCLVLPADGPAGARYLPDELVAAAVGSGVPVWVFPVHRRSDADHYARSGVQGLIASSYGYVAGATRPVTADAWRSQAVAPGEMSRSPASLSWAPTFTADGELVLALQGRQHFLTLGQCCPTTAAGPSCTVEVDASWRVLPHSGADNLTVAFGCVDDSYYEHRQGVGDGYHAILRADGELGLYRHVDGQAAGRPLAPAVATPPLVPGGWVQLRIEVTADGVRVSRTDADASVSAPDTSVRGGYLHVGRSSTDGVAAFRNLRIR</sequence>
<keyword evidence="4" id="KW-1185">Reference proteome</keyword>
<protein>
    <recommendedName>
        <fullName evidence="2">GP-PDE domain-containing protein</fullName>
    </recommendedName>
</protein>
<dbReference type="PANTHER" id="PTHR46211">
    <property type="entry name" value="GLYCEROPHOSPHORYL DIESTER PHOSPHODIESTERASE"/>
    <property type="match status" value="1"/>
</dbReference>
<dbReference type="PANTHER" id="PTHR46211:SF14">
    <property type="entry name" value="GLYCEROPHOSPHODIESTER PHOSPHODIESTERASE"/>
    <property type="match status" value="1"/>
</dbReference>
<gene>
    <name evidence="3" type="ORF">GCM10011594_12600</name>
</gene>
<proteinExistence type="predicted"/>
<organism evidence="3 4">
    <name type="scientific">Nakamurella endophytica</name>
    <dbReference type="NCBI Taxonomy" id="1748367"/>
    <lineage>
        <taxon>Bacteria</taxon>
        <taxon>Bacillati</taxon>
        <taxon>Actinomycetota</taxon>
        <taxon>Actinomycetes</taxon>
        <taxon>Nakamurellales</taxon>
        <taxon>Nakamurellaceae</taxon>
        <taxon>Nakamurella</taxon>
    </lineage>
</organism>
<dbReference type="PROSITE" id="PS51704">
    <property type="entry name" value="GP_PDE"/>
    <property type="match status" value="1"/>
</dbReference>
<dbReference type="GO" id="GO:0008081">
    <property type="term" value="F:phosphoric diester hydrolase activity"/>
    <property type="evidence" value="ECO:0007669"/>
    <property type="project" value="InterPro"/>
</dbReference>
<evidence type="ECO:0000256" key="1">
    <source>
        <dbReference type="SAM" id="Phobius"/>
    </source>
</evidence>
<comment type="caution">
    <text evidence="3">The sequence shown here is derived from an EMBL/GenBank/DDBJ whole genome shotgun (WGS) entry which is preliminary data.</text>
</comment>
<accession>A0A917SRQ5</accession>
<dbReference type="InterPro" id="IPR017946">
    <property type="entry name" value="PLC-like_Pdiesterase_TIM-brl"/>
</dbReference>
<dbReference type="CDD" id="cd08566">
    <property type="entry name" value="GDPD_AtGDE_like"/>
    <property type="match status" value="1"/>
</dbReference>
<dbReference type="AlphaFoldDB" id="A0A917SRQ5"/>
<name>A0A917SRQ5_9ACTN</name>
<evidence type="ECO:0000259" key="2">
    <source>
        <dbReference type="PROSITE" id="PS51704"/>
    </source>
</evidence>
<evidence type="ECO:0000313" key="4">
    <source>
        <dbReference type="Proteomes" id="UP000655208"/>
    </source>
</evidence>
<dbReference type="GO" id="GO:0006629">
    <property type="term" value="P:lipid metabolic process"/>
    <property type="evidence" value="ECO:0007669"/>
    <property type="project" value="InterPro"/>
</dbReference>
<keyword evidence="1" id="KW-0472">Membrane</keyword>
<dbReference type="Pfam" id="PF03009">
    <property type="entry name" value="GDPD"/>
    <property type="match status" value="1"/>
</dbReference>
<feature type="transmembrane region" description="Helical" evidence="1">
    <location>
        <begin position="18"/>
        <end position="40"/>
    </location>
</feature>
<dbReference type="InterPro" id="IPR030395">
    <property type="entry name" value="GP_PDE_dom"/>
</dbReference>
<keyword evidence="1" id="KW-0812">Transmembrane</keyword>
<keyword evidence="1" id="KW-1133">Transmembrane helix</keyword>
<dbReference type="Gene3D" id="2.60.120.560">
    <property type="entry name" value="Exo-inulinase, domain 1"/>
    <property type="match status" value="1"/>
</dbReference>
<feature type="domain" description="GP-PDE" evidence="2">
    <location>
        <begin position="64"/>
        <end position="309"/>
    </location>
</feature>
<dbReference type="SUPFAM" id="SSF51695">
    <property type="entry name" value="PLC-like phosphodiesterases"/>
    <property type="match status" value="1"/>
</dbReference>
<dbReference type="PROSITE" id="PS51318">
    <property type="entry name" value="TAT"/>
    <property type="match status" value="1"/>
</dbReference>
<reference evidence="3" key="2">
    <citation type="submission" date="2020-09" db="EMBL/GenBank/DDBJ databases">
        <authorList>
            <person name="Sun Q."/>
            <person name="Zhou Y."/>
        </authorList>
    </citation>
    <scope>NUCLEOTIDE SEQUENCE</scope>
    <source>
        <strain evidence="3">CGMCC 4.7308</strain>
    </source>
</reference>
<dbReference type="InterPro" id="IPR006311">
    <property type="entry name" value="TAT_signal"/>
</dbReference>
<dbReference type="Proteomes" id="UP000655208">
    <property type="component" value="Unassembled WGS sequence"/>
</dbReference>